<keyword evidence="2" id="KW-0496">Mitochondrion</keyword>
<dbReference type="STRING" id="225359.A0A2S4PMR7"/>
<dbReference type="Proteomes" id="UP000237438">
    <property type="component" value="Unassembled WGS sequence"/>
</dbReference>
<gene>
    <name evidence="5" type="ORF">EPUL_003859</name>
</gene>
<dbReference type="AlphaFoldDB" id="A0A2S4PMR7"/>
<feature type="compositionally biased region" description="Low complexity" evidence="4">
    <location>
        <begin position="25"/>
        <end position="39"/>
    </location>
</feature>
<dbReference type="GO" id="GO:0006103">
    <property type="term" value="P:2-oxoglutarate metabolic process"/>
    <property type="evidence" value="ECO:0007669"/>
    <property type="project" value="InterPro"/>
</dbReference>
<reference evidence="5 6" key="1">
    <citation type="submission" date="2017-10" db="EMBL/GenBank/DDBJ databases">
        <title>Development of genomic resources for the powdery mildew, Erysiphe pulchra.</title>
        <authorList>
            <person name="Wadl P.A."/>
            <person name="Mack B.M."/>
            <person name="Moore G."/>
            <person name="Beltz S.B."/>
        </authorList>
    </citation>
    <scope>NUCLEOTIDE SEQUENCE [LARGE SCALE GENOMIC DNA]</scope>
    <source>
        <strain evidence="5">Cflorida</strain>
    </source>
</reference>
<evidence type="ECO:0000256" key="2">
    <source>
        <dbReference type="ARBA" id="ARBA00023128"/>
    </source>
</evidence>
<name>A0A2S4PMR7_9PEZI</name>
<dbReference type="EMBL" id="PEDP01001702">
    <property type="protein sequence ID" value="POS83314.1"/>
    <property type="molecule type" value="Genomic_DNA"/>
</dbReference>
<sequence>MDAIKNDSVDHRPKVHPASPTQELPSEFTSSKPSPSFSSYRQQVQQHGPLGRVKNNGDGSIGSSSGSSLGPVSPSEGQFFDRSELPPRFHRTPIEFTEIDAIETGGATLVC</sequence>
<comment type="similarity">
    <text evidence="3">Belongs to the alpha-ketoglutarate dehydrogenase component 4 family.</text>
</comment>
<evidence type="ECO:0000256" key="1">
    <source>
        <dbReference type="ARBA" id="ARBA00004173"/>
    </source>
</evidence>
<protein>
    <submittedName>
        <fullName evidence="5">Uncharacterized protein</fullName>
    </submittedName>
</protein>
<feature type="region of interest" description="Disordered" evidence="4">
    <location>
        <begin position="1"/>
        <end position="88"/>
    </location>
</feature>
<keyword evidence="6" id="KW-1185">Reference proteome</keyword>
<comment type="caution">
    <text evidence="5">The sequence shown here is derived from an EMBL/GenBank/DDBJ whole genome shotgun (WGS) entry which is preliminary data.</text>
</comment>
<feature type="compositionally biased region" description="Basic and acidic residues" evidence="4">
    <location>
        <begin position="1"/>
        <end position="12"/>
    </location>
</feature>
<proteinExistence type="inferred from homology"/>
<evidence type="ECO:0000256" key="3">
    <source>
        <dbReference type="ARBA" id="ARBA00043970"/>
    </source>
</evidence>
<dbReference type="Pfam" id="PF10937">
    <property type="entry name" value="Kgd4-YMR31"/>
    <property type="match status" value="1"/>
</dbReference>
<dbReference type="InterPro" id="IPR020373">
    <property type="entry name" value="Kgd4/YMR-31"/>
</dbReference>
<organism evidence="5 6">
    <name type="scientific">Erysiphe pulchra</name>
    <dbReference type="NCBI Taxonomy" id="225359"/>
    <lineage>
        <taxon>Eukaryota</taxon>
        <taxon>Fungi</taxon>
        <taxon>Dikarya</taxon>
        <taxon>Ascomycota</taxon>
        <taxon>Pezizomycotina</taxon>
        <taxon>Leotiomycetes</taxon>
        <taxon>Erysiphales</taxon>
        <taxon>Erysiphaceae</taxon>
        <taxon>Erysiphe</taxon>
    </lineage>
</organism>
<dbReference type="OrthoDB" id="2116030at2759"/>
<evidence type="ECO:0000313" key="5">
    <source>
        <dbReference type="EMBL" id="POS83314.1"/>
    </source>
</evidence>
<accession>A0A2S4PMR7</accession>
<evidence type="ECO:0000313" key="6">
    <source>
        <dbReference type="Proteomes" id="UP000237438"/>
    </source>
</evidence>
<dbReference type="GO" id="GO:0005739">
    <property type="term" value="C:mitochondrion"/>
    <property type="evidence" value="ECO:0007669"/>
    <property type="project" value="UniProtKB-SubCell"/>
</dbReference>
<comment type="subcellular location">
    <subcellularLocation>
        <location evidence="1">Mitochondrion</location>
    </subcellularLocation>
</comment>
<evidence type="ECO:0000256" key="4">
    <source>
        <dbReference type="SAM" id="MobiDB-lite"/>
    </source>
</evidence>
<feature type="compositionally biased region" description="Low complexity" evidence="4">
    <location>
        <begin position="57"/>
        <end position="77"/>
    </location>
</feature>